<evidence type="ECO:0000256" key="1">
    <source>
        <dbReference type="SAM" id="MobiDB-lite"/>
    </source>
</evidence>
<name>A0AAN6PY74_9PEZI</name>
<dbReference type="AlphaFoldDB" id="A0AAN6PY74"/>
<organism evidence="2 3">
    <name type="scientific">Parathielavia hyrcaniae</name>
    <dbReference type="NCBI Taxonomy" id="113614"/>
    <lineage>
        <taxon>Eukaryota</taxon>
        <taxon>Fungi</taxon>
        <taxon>Dikarya</taxon>
        <taxon>Ascomycota</taxon>
        <taxon>Pezizomycotina</taxon>
        <taxon>Sordariomycetes</taxon>
        <taxon>Sordariomycetidae</taxon>
        <taxon>Sordariales</taxon>
        <taxon>Chaetomiaceae</taxon>
        <taxon>Parathielavia</taxon>
    </lineage>
</organism>
<feature type="region of interest" description="Disordered" evidence="1">
    <location>
        <begin position="1"/>
        <end position="52"/>
    </location>
</feature>
<dbReference type="Proteomes" id="UP001305647">
    <property type="component" value="Unassembled WGS sequence"/>
</dbReference>
<keyword evidence="3" id="KW-1185">Reference proteome</keyword>
<gene>
    <name evidence="2" type="ORF">N658DRAFT_526023</name>
</gene>
<proteinExistence type="predicted"/>
<reference evidence="2" key="2">
    <citation type="submission" date="2023-05" db="EMBL/GenBank/DDBJ databases">
        <authorList>
            <consortium name="Lawrence Berkeley National Laboratory"/>
            <person name="Steindorff A."/>
            <person name="Hensen N."/>
            <person name="Bonometti L."/>
            <person name="Westerberg I."/>
            <person name="Brannstrom I.O."/>
            <person name="Guillou S."/>
            <person name="Cros-Aarteil S."/>
            <person name="Calhoun S."/>
            <person name="Haridas S."/>
            <person name="Kuo A."/>
            <person name="Mondo S."/>
            <person name="Pangilinan J."/>
            <person name="Riley R."/>
            <person name="Labutti K."/>
            <person name="Andreopoulos B."/>
            <person name="Lipzen A."/>
            <person name="Chen C."/>
            <person name="Yanf M."/>
            <person name="Daum C."/>
            <person name="Ng V."/>
            <person name="Clum A."/>
            <person name="Ohm R."/>
            <person name="Martin F."/>
            <person name="Silar P."/>
            <person name="Natvig D."/>
            <person name="Lalanne C."/>
            <person name="Gautier V."/>
            <person name="Ament-Velasquez S.L."/>
            <person name="Kruys A."/>
            <person name="Hutchinson M.I."/>
            <person name="Powell A.J."/>
            <person name="Barry K."/>
            <person name="Miller A.N."/>
            <person name="Grigoriev I.V."/>
            <person name="Debuchy R."/>
            <person name="Gladieux P."/>
            <person name="Thoren M.H."/>
            <person name="Johannesson H."/>
        </authorList>
    </citation>
    <scope>NUCLEOTIDE SEQUENCE</scope>
    <source>
        <strain evidence="2">CBS 757.83</strain>
    </source>
</reference>
<evidence type="ECO:0000313" key="2">
    <source>
        <dbReference type="EMBL" id="KAK4098824.1"/>
    </source>
</evidence>
<reference evidence="2" key="1">
    <citation type="journal article" date="2023" name="Mol. Phylogenet. Evol.">
        <title>Genome-scale phylogeny and comparative genomics of the fungal order Sordariales.</title>
        <authorList>
            <person name="Hensen N."/>
            <person name="Bonometti L."/>
            <person name="Westerberg I."/>
            <person name="Brannstrom I.O."/>
            <person name="Guillou S."/>
            <person name="Cros-Aarteil S."/>
            <person name="Calhoun S."/>
            <person name="Haridas S."/>
            <person name="Kuo A."/>
            <person name="Mondo S."/>
            <person name="Pangilinan J."/>
            <person name="Riley R."/>
            <person name="LaButti K."/>
            <person name="Andreopoulos B."/>
            <person name="Lipzen A."/>
            <person name="Chen C."/>
            <person name="Yan M."/>
            <person name="Daum C."/>
            <person name="Ng V."/>
            <person name="Clum A."/>
            <person name="Steindorff A."/>
            <person name="Ohm R.A."/>
            <person name="Martin F."/>
            <person name="Silar P."/>
            <person name="Natvig D.O."/>
            <person name="Lalanne C."/>
            <person name="Gautier V."/>
            <person name="Ament-Velasquez S.L."/>
            <person name="Kruys A."/>
            <person name="Hutchinson M.I."/>
            <person name="Powell A.J."/>
            <person name="Barry K."/>
            <person name="Miller A.N."/>
            <person name="Grigoriev I.V."/>
            <person name="Debuchy R."/>
            <person name="Gladieux P."/>
            <person name="Hiltunen Thoren M."/>
            <person name="Johannesson H."/>
        </authorList>
    </citation>
    <scope>NUCLEOTIDE SEQUENCE</scope>
    <source>
        <strain evidence="2">CBS 757.83</strain>
    </source>
</reference>
<dbReference type="EMBL" id="MU863655">
    <property type="protein sequence ID" value="KAK4098824.1"/>
    <property type="molecule type" value="Genomic_DNA"/>
</dbReference>
<protein>
    <submittedName>
        <fullName evidence="2">Uncharacterized protein</fullName>
    </submittedName>
</protein>
<sequence>MSNSSSNNSSSYSYSKGSSSTPKGHSSSHKSDGKSSSSQSKTTTILKSDPYAASLSNRAGIDRYVHESAFAGPWNSVAK</sequence>
<feature type="compositionally biased region" description="Low complexity" evidence="1">
    <location>
        <begin position="1"/>
        <end position="25"/>
    </location>
</feature>
<comment type="caution">
    <text evidence="2">The sequence shown here is derived from an EMBL/GenBank/DDBJ whole genome shotgun (WGS) entry which is preliminary data.</text>
</comment>
<evidence type="ECO:0000313" key="3">
    <source>
        <dbReference type="Proteomes" id="UP001305647"/>
    </source>
</evidence>
<accession>A0AAN6PY74</accession>